<keyword evidence="2" id="KW-0732">Signal</keyword>
<dbReference type="InterPro" id="IPR003591">
    <property type="entry name" value="Leu-rich_rpt_typical-subtyp"/>
</dbReference>
<dbReference type="InterPro" id="IPR032675">
    <property type="entry name" value="LRR_dom_sf"/>
</dbReference>
<accession>A0A182JAE0</accession>
<evidence type="ECO:0000256" key="2">
    <source>
        <dbReference type="ARBA" id="ARBA00022729"/>
    </source>
</evidence>
<sequence>MVETSGPTVALANNVEAEILPVYATVAFELARFGASAALVRQYTCDNYFQSWCQLHNVTIQMDADVQASVFPRVRQLGFIYGTIANFSHTVNNQLFKAGVLRMFARGTRIRHLTLPGTLDQLYLRDNDLRTVEIDPRARYILRYLRLQMNKLRTIARFEHLTQLLELNLCDNLIEDVPLDTFATMPNLRQLILCGNHIKTLGPSAHGTVRLPALTHLDLGGNFITQLPVARWQLPQLINLSVRDNLLTSLDSGTLVHRFPRLRIFDASANALDCRSYHDALQTFVNRSVVHLIDRRMCSVDDAIVLVDDRGRMLGRSPDTTVPSASDVEVISERLEIRHLKERIFLQQRTIQQQRMDIEQLRANLTTLMEQFDLVAGPARALDPF</sequence>
<dbReference type="InterPro" id="IPR001611">
    <property type="entry name" value="Leu-rich_rpt"/>
</dbReference>
<dbReference type="AlphaFoldDB" id="A0A182JAE0"/>
<proteinExistence type="predicted"/>
<protein>
    <recommendedName>
        <fullName evidence="5">Leucine rich immune protein (Short)</fullName>
    </recommendedName>
</protein>
<dbReference type="Gene3D" id="3.80.10.10">
    <property type="entry name" value="Ribonuclease Inhibitor"/>
    <property type="match status" value="1"/>
</dbReference>
<keyword evidence="1" id="KW-0433">Leucine-rich repeat</keyword>
<reference evidence="4" key="1">
    <citation type="submission" date="2022-08" db="UniProtKB">
        <authorList>
            <consortium name="EnsemblMetazoa"/>
        </authorList>
    </citation>
    <scope>IDENTIFICATION</scope>
    <source>
        <strain evidence="4">EBRO</strain>
    </source>
</reference>
<dbReference type="GO" id="GO:0031012">
    <property type="term" value="C:extracellular matrix"/>
    <property type="evidence" value="ECO:0007669"/>
    <property type="project" value="TreeGrafter"/>
</dbReference>
<dbReference type="GO" id="GO:0005615">
    <property type="term" value="C:extracellular space"/>
    <property type="evidence" value="ECO:0007669"/>
    <property type="project" value="TreeGrafter"/>
</dbReference>
<dbReference type="SMART" id="SM00369">
    <property type="entry name" value="LRR_TYP"/>
    <property type="match status" value="4"/>
</dbReference>
<dbReference type="InterPro" id="IPR050328">
    <property type="entry name" value="Dev_Immune_Receptor"/>
</dbReference>
<organism evidence="4">
    <name type="scientific">Anopheles atroparvus</name>
    <name type="common">European mosquito</name>
    <dbReference type="NCBI Taxonomy" id="41427"/>
    <lineage>
        <taxon>Eukaryota</taxon>
        <taxon>Metazoa</taxon>
        <taxon>Ecdysozoa</taxon>
        <taxon>Arthropoda</taxon>
        <taxon>Hexapoda</taxon>
        <taxon>Insecta</taxon>
        <taxon>Pterygota</taxon>
        <taxon>Neoptera</taxon>
        <taxon>Endopterygota</taxon>
        <taxon>Diptera</taxon>
        <taxon>Nematocera</taxon>
        <taxon>Culicoidea</taxon>
        <taxon>Culicidae</taxon>
        <taxon>Anophelinae</taxon>
        <taxon>Anopheles</taxon>
    </lineage>
</organism>
<dbReference type="SUPFAM" id="SSF52058">
    <property type="entry name" value="L domain-like"/>
    <property type="match status" value="1"/>
</dbReference>
<dbReference type="PANTHER" id="PTHR24373">
    <property type="entry name" value="SLIT RELATED LEUCINE-RICH REPEAT NEURONAL PROTEIN"/>
    <property type="match status" value="1"/>
</dbReference>
<keyword evidence="3" id="KW-0677">Repeat</keyword>
<dbReference type="Pfam" id="PF13855">
    <property type="entry name" value="LRR_8"/>
    <property type="match status" value="1"/>
</dbReference>
<dbReference type="EnsemblMetazoa" id="AATE014379-RA">
    <property type="protein sequence ID" value="AATE014379-PA.1"/>
    <property type="gene ID" value="AATE014379"/>
</dbReference>
<dbReference type="VEuPathDB" id="VectorBase:AATE014379"/>
<evidence type="ECO:0008006" key="5">
    <source>
        <dbReference type="Google" id="ProtNLM"/>
    </source>
</evidence>
<dbReference type="STRING" id="41427.A0A182JAE0"/>
<dbReference type="PANTHER" id="PTHR24373:SF370">
    <property type="entry name" value="FISH-LIPS, ISOFORM E"/>
    <property type="match status" value="1"/>
</dbReference>
<name>A0A182JAE0_ANOAO</name>
<evidence type="ECO:0000256" key="3">
    <source>
        <dbReference type="ARBA" id="ARBA00022737"/>
    </source>
</evidence>
<evidence type="ECO:0000256" key="1">
    <source>
        <dbReference type="ARBA" id="ARBA00022614"/>
    </source>
</evidence>
<evidence type="ECO:0000313" key="4">
    <source>
        <dbReference type="EnsemblMetazoa" id="AATE014379-PA.1"/>
    </source>
</evidence>